<sequence length="151" mass="15242">MSCCGGPPDETTYTAVELVMLWMLSHTVFAGLPYPESDGATLQVSGPLEGPQPSTSSGVGDIQPSSAGVAGSAGASGFDNAVSSALDENIFVQIIYVTDDYMQWWPLRLGSSLSSTGNPTVDSSEHGRAGDGAAGAGAGCTKHVPGTSTIS</sequence>
<feature type="chain" id="PRO_5043329076" evidence="2">
    <location>
        <begin position="31"/>
        <end position="151"/>
    </location>
</feature>
<keyword evidence="2" id="KW-0732">Signal</keyword>
<keyword evidence="4" id="KW-1185">Reference proteome</keyword>
<accession>A0AAW0SMF2</accession>
<evidence type="ECO:0000256" key="2">
    <source>
        <dbReference type="SAM" id="SignalP"/>
    </source>
</evidence>
<evidence type="ECO:0000313" key="4">
    <source>
        <dbReference type="Proteomes" id="UP001487740"/>
    </source>
</evidence>
<gene>
    <name evidence="3" type="ORF">O3P69_012778</name>
</gene>
<name>A0AAW0SMF2_SCYPA</name>
<dbReference type="AlphaFoldDB" id="A0AAW0SMF2"/>
<reference evidence="3 4" key="1">
    <citation type="submission" date="2023-03" db="EMBL/GenBank/DDBJ databases">
        <title>High-quality genome of Scylla paramamosain provides insights in environmental adaptation.</title>
        <authorList>
            <person name="Zhang L."/>
        </authorList>
    </citation>
    <scope>NUCLEOTIDE SEQUENCE [LARGE SCALE GENOMIC DNA]</scope>
    <source>
        <strain evidence="3">LZ_2023a</strain>
        <tissue evidence="3">Muscle</tissue>
    </source>
</reference>
<evidence type="ECO:0000313" key="3">
    <source>
        <dbReference type="EMBL" id="KAK8375292.1"/>
    </source>
</evidence>
<feature type="region of interest" description="Disordered" evidence="1">
    <location>
        <begin position="115"/>
        <end position="151"/>
    </location>
</feature>
<organism evidence="3 4">
    <name type="scientific">Scylla paramamosain</name>
    <name type="common">Mud crab</name>
    <dbReference type="NCBI Taxonomy" id="85552"/>
    <lineage>
        <taxon>Eukaryota</taxon>
        <taxon>Metazoa</taxon>
        <taxon>Ecdysozoa</taxon>
        <taxon>Arthropoda</taxon>
        <taxon>Crustacea</taxon>
        <taxon>Multicrustacea</taxon>
        <taxon>Malacostraca</taxon>
        <taxon>Eumalacostraca</taxon>
        <taxon>Eucarida</taxon>
        <taxon>Decapoda</taxon>
        <taxon>Pleocyemata</taxon>
        <taxon>Brachyura</taxon>
        <taxon>Eubrachyura</taxon>
        <taxon>Portunoidea</taxon>
        <taxon>Portunidae</taxon>
        <taxon>Portuninae</taxon>
        <taxon>Scylla</taxon>
    </lineage>
</organism>
<dbReference type="EMBL" id="JARAKH010000052">
    <property type="protein sequence ID" value="KAK8375292.1"/>
    <property type="molecule type" value="Genomic_DNA"/>
</dbReference>
<feature type="compositionally biased region" description="Low complexity" evidence="1">
    <location>
        <begin position="65"/>
        <end position="75"/>
    </location>
</feature>
<feature type="signal peptide" evidence="2">
    <location>
        <begin position="1"/>
        <end position="30"/>
    </location>
</feature>
<evidence type="ECO:0000256" key="1">
    <source>
        <dbReference type="SAM" id="MobiDB-lite"/>
    </source>
</evidence>
<feature type="region of interest" description="Disordered" evidence="1">
    <location>
        <begin position="40"/>
        <end position="75"/>
    </location>
</feature>
<proteinExistence type="predicted"/>
<dbReference type="Proteomes" id="UP001487740">
    <property type="component" value="Unassembled WGS sequence"/>
</dbReference>
<protein>
    <submittedName>
        <fullName evidence="3">Uncharacterized protein</fullName>
    </submittedName>
</protein>
<comment type="caution">
    <text evidence="3">The sequence shown here is derived from an EMBL/GenBank/DDBJ whole genome shotgun (WGS) entry which is preliminary data.</text>
</comment>